<dbReference type="EMBL" id="JAJJMB010007553">
    <property type="protein sequence ID" value="KAI3929936.1"/>
    <property type="molecule type" value="Genomic_DNA"/>
</dbReference>
<feature type="compositionally biased region" description="Low complexity" evidence="1">
    <location>
        <begin position="52"/>
        <end position="62"/>
    </location>
</feature>
<sequence length="68" mass="7635">MGLDKQEKESNEGKKEKKGKGNTSGNNGKPLEEQQMGIVTDQNRGFDLNDVTTNSRSNSTSTKKYWRN</sequence>
<evidence type="ECO:0000313" key="2">
    <source>
        <dbReference type="EMBL" id="KAI3929936.1"/>
    </source>
</evidence>
<organism evidence="2 3">
    <name type="scientific">Papaver atlanticum</name>
    <dbReference type="NCBI Taxonomy" id="357466"/>
    <lineage>
        <taxon>Eukaryota</taxon>
        <taxon>Viridiplantae</taxon>
        <taxon>Streptophyta</taxon>
        <taxon>Embryophyta</taxon>
        <taxon>Tracheophyta</taxon>
        <taxon>Spermatophyta</taxon>
        <taxon>Magnoliopsida</taxon>
        <taxon>Ranunculales</taxon>
        <taxon>Papaveraceae</taxon>
        <taxon>Papaveroideae</taxon>
        <taxon>Papaver</taxon>
    </lineage>
</organism>
<evidence type="ECO:0000256" key="1">
    <source>
        <dbReference type="SAM" id="MobiDB-lite"/>
    </source>
</evidence>
<evidence type="ECO:0000313" key="3">
    <source>
        <dbReference type="Proteomes" id="UP001202328"/>
    </source>
</evidence>
<dbReference type="Proteomes" id="UP001202328">
    <property type="component" value="Unassembled WGS sequence"/>
</dbReference>
<reference evidence="2" key="1">
    <citation type="submission" date="2022-04" db="EMBL/GenBank/DDBJ databases">
        <title>A functionally conserved STORR gene fusion in Papaver species that diverged 16.8 million years ago.</title>
        <authorList>
            <person name="Catania T."/>
        </authorList>
    </citation>
    <scope>NUCLEOTIDE SEQUENCE</scope>
    <source>
        <strain evidence="2">S-188037</strain>
    </source>
</reference>
<accession>A0AAD4XNS7</accession>
<feature type="region of interest" description="Disordered" evidence="1">
    <location>
        <begin position="1"/>
        <end position="68"/>
    </location>
</feature>
<gene>
    <name evidence="2" type="ORF">MKW98_004090</name>
</gene>
<protein>
    <submittedName>
        <fullName evidence="2">Uncharacterized protein</fullName>
    </submittedName>
</protein>
<keyword evidence="3" id="KW-1185">Reference proteome</keyword>
<dbReference type="AlphaFoldDB" id="A0AAD4XNS7"/>
<proteinExistence type="predicted"/>
<name>A0AAD4XNS7_9MAGN</name>
<feature type="non-terminal residue" evidence="2">
    <location>
        <position position="68"/>
    </location>
</feature>
<comment type="caution">
    <text evidence="2">The sequence shown here is derived from an EMBL/GenBank/DDBJ whole genome shotgun (WGS) entry which is preliminary data.</text>
</comment>
<feature type="compositionally biased region" description="Basic and acidic residues" evidence="1">
    <location>
        <begin position="1"/>
        <end position="15"/>
    </location>
</feature>